<reference evidence="1 2" key="1">
    <citation type="submission" date="2023-03" db="EMBL/GenBank/DDBJ databases">
        <title>High recombination rates correlate with genetic variation in Cardiocondyla obscurior ants.</title>
        <authorList>
            <person name="Errbii M."/>
        </authorList>
    </citation>
    <scope>NUCLEOTIDE SEQUENCE [LARGE SCALE GENOMIC DNA]</scope>
    <source>
        <strain evidence="1">Alpha-2009</strain>
        <tissue evidence="1">Whole body</tissue>
    </source>
</reference>
<dbReference type="AlphaFoldDB" id="A0AAW2EBC9"/>
<proteinExistence type="predicted"/>
<name>A0AAW2EBC9_9HYME</name>
<evidence type="ECO:0000313" key="1">
    <source>
        <dbReference type="EMBL" id="KAL0100989.1"/>
    </source>
</evidence>
<accession>A0AAW2EBC9</accession>
<comment type="caution">
    <text evidence="1">The sequence shown here is derived from an EMBL/GenBank/DDBJ whole genome shotgun (WGS) entry which is preliminary data.</text>
</comment>
<organism evidence="1 2">
    <name type="scientific">Cardiocondyla obscurior</name>
    <dbReference type="NCBI Taxonomy" id="286306"/>
    <lineage>
        <taxon>Eukaryota</taxon>
        <taxon>Metazoa</taxon>
        <taxon>Ecdysozoa</taxon>
        <taxon>Arthropoda</taxon>
        <taxon>Hexapoda</taxon>
        <taxon>Insecta</taxon>
        <taxon>Pterygota</taxon>
        <taxon>Neoptera</taxon>
        <taxon>Endopterygota</taxon>
        <taxon>Hymenoptera</taxon>
        <taxon>Apocrita</taxon>
        <taxon>Aculeata</taxon>
        <taxon>Formicoidea</taxon>
        <taxon>Formicidae</taxon>
        <taxon>Myrmicinae</taxon>
        <taxon>Cardiocondyla</taxon>
    </lineage>
</organism>
<sequence length="54" mass="6899">MVKNNVRLFISNFYYLSVVFRSNTLFSEYYFEYYCEYCKIKFNFFLYLNKSQFY</sequence>
<keyword evidence="2" id="KW-1185">Reference proteome</keyword>
<gene>
    <name evidence="1" type="ORF">PUN28_019410</name>
</gene>
<evidence type="ECO:0000313" key="2">
    <source>
        <dbReference type="Proteomes" id="UP001430953"/>
    </source>
</evidence>
<protein>
    <submittedName>
        <fullName evidence="1">Uncharacterized protein</fullName>
    </submittedName>
</protein>
<dbReference type="Proteomes" id="UP001430953">
    <property type="component" value="Unassembled WGS sequence"/>
</dbReference>
<dbReference type="EMBL" id="JADYXP020000025">
    <property type="protein sequence ID" value="KAL0100989.1"/>
    <property type="molecule type" value="Genomic_DNA"/>
</dbReference>